<feature type="region of interest" description="Disordered" evidence="1">
    <location>
        <begin position="1"/>
        <end position="30"/>
    </location>
</feature>
<comment type="caution">
    <text evidence="2">The sequence shown here is derived from an EMBL/GenBank/DDBJ whole genome shotgun (WGS) entry which is preliminary data.</text>
</comment>
<evidence type="ECO:0000313" key="2">
    <source>
        <dbReference type="EMBL" id="KAJ1090747.1"/>
    </source>
</evidence>
<sequence>MSRARLPGPPAHHHTAARAARSTVPSPPGSHLFLQLRGFQHLPMKSQQANQVQRRHSYKSVLLPPGLTQLRSPLSSTSLSTPQDRAPVLWGLPSACCGHNQALFRRRQGPASSQTARPLRAPRLSGRLLTSPGGSNHSRIAQQGRPGLGARPQPSAPLRSARPRCSLAQTGRPDSRGRGPTSLRVTAGGPLSAR</sequence>
<evidence type="ECO:0000313" key="3">
    <source>
        <dbReference type="Proteomes" id="UP001066276"/>
    </source>
</evidence>
<organism evidence="2 3">
    <name type="scientific">Pleurodeles waltl</name>
    <name type="common">Iberian ribbed newt</name>
    <dbReference type="NCBI Taxonomy" id="8319"/>
    <lineage>
        <taxon>Eukaryota</taxon>
        <taxon>Metazoa</taxon>
        <taxon>Chordata</taxon>
        <taxon>Craniata</taxon>
        <taxon>Vertebrata</taxon>
        <taxon>Euteleostomi</taxon>
        <taxon>Amphibia</taxon>
        <taxon>Batrachia</taxon>
        <taxon>Caudata</taxon>
        <taxon>Salamandroidea</taxon>
        <taxon>Salamandridae</taxon>
        <taxon>Pleurodelinae</taxon>
        <taxon>Pleurodeles</taxon>
    </lineage>
</organism>
<dbReference type="AlphaFoldDB" id="A0AAV7LGP2"/>
<proteinExistence type="predicted"/>
<protein>
    <submittedName>
        <fullName evidence="2">Uncharacterized protein</fullName>
    </submittedName>
</protein>
<feature type="region of interest" description="Disordered" evidence="1">
    <location>
        <begin position="106"/>
        <end position="194"/>
    </location>
</feature>
<dbReference type="Proteomes" id="UP001066276">
    <property type="component" value="Chromosome 11"/>
</dbReference>
<reference evidence="2" key="1">
    <citation type="journal article" date="2022" name="bioRxiv">
        <title>Sequencing and chromosome-scale assembly of the giantPleurodeles waltlgenome.</title>
        <authorList>
            <person name="Brown T."/>
            <person name="Elewa A."/>
            <person name="Iarovenko S."/>
            <person name="Subramanian E."/>
            <person name="Araus A.J."/>
            <person name="Petzold A."/>
            <person name="Susuki M."/>
            <person name="Suzuki K.-i.T."/>
            <person name="Hayashi T."/>
            <person name="Toyoda A."/>
            <person name="Oliveira C."/>
            <person name="Osipova E."/>
            <person name="Leigh N.D."/>
            <person name="Simon A."/>
            <person name="Yun M.H."/>
        </authorList>
    </citation>
    <scope>NUCLEOTIDE SEQUENCE</scope>
    <source>
        <strain evidence="2">20211129_DDA</strain>
        <tissue evidence="2">Liver</tissue>
    </source>
</reference>
<evidence type="ECO:0000256" key="1">
    <source>
        <dbReference type="SAM" id="MobiDB-lite"/>
    </source>
</evidence>
<feature type="compositionally biased region" description="Polar residues" evidence="1">
    <location>
        <begin position="132"/>
        <end position="141"/>
    </location>
</feature>
<name>A0AAV7LGP2_PLEWA</name>
<gene>
    <name evidence="2" type="ORF">NDU88_003876</name>
</gene>
<accession>A0AAV7LGP2</accession>
<keyword evidence="3" id="KW-1185">Reference proteome</keyword>
<dbReference type="EMBL" id="JANPWB010000015">
    <property type="protein sequence ID" value="KAJ1090747.1"/>
    <property type="molecule type" value="Genomic_DNA"/>
</dbReference>